<sequence length="730" mass="81134">MRWVVDQLEPQHSRVVLMSENGLRERTNIRYLLTHAGFGPEPEAVGSPAQGSRQPAVLDDLTPHQQDLVALRMAHLLEVETGFRGGDPTRPGPGEPKPAYDPAATTLTQRRHAKVAELRALDREHARLLALHKVGYRTLIRWEVRKRRLGALGCADGRWLRPGGGHPSVSDLVLEAIYEVRQESLRRSRMSMASREVLLRQLVLEKHGPQIPVPARETLRLVWKELFGPGGARQRYAASSLKASGQHVVVHRPGQVVVLDTTILPVKVLDGVFGEPVSVHLTTGLDAYTHSAVAFRLTLVSDSSIDVAMLLRDMMMPLPLREDWGEELEWPYPGLPATVVAEFAGHKVAALPFFTPETVTTDHGSVYRNHHLVEVQRVIGTNILPSRVLRPTDKQAIERAFGAFRSLLFERLLGYTGVDVADRGSDPEGDAVLTIEQMEHEIATWIVKVWQNRKLGGHAPAWGPGEEHSPNSLMAVAMGQGGFAMQIPAPELFFELLPITYVRRIDPGRGVKVRGLFYDDPALDDFRNQPSARGGRHKRGWVIRRDPRDRRYTFFQDPRTEEWHTLRWTGLPPEGEVPCFGDARVTELLREAKRAGLAPRSDAELLPVLLELIGGLIPVASWPTQMPKKKRAEHAREALQGQAAAADRPPAAAGQERPTENTVTALPAAPRPVQAVQAVDAERRRRREATTAEKPNLPGRLGDSYRRGNLFLLPAADETEDPEGDEHDPA</sequence>
<feature type="compositionally biased region" description="Low complexity" evidence="1">
    <location>
        <begin position="665"/>
        <end position="679"/>
    </location>
</feature>
<dbReference type="SUPFAM" id="SSF53098">
    <property type="entry name" value="Ribonuclease H-like"/>
    <property type="match status" value="1"/>
</dbReference>
<evidence type="ECO:0000259" key="2">
    <source>
        <dbReference type="PROSITE" id="PS50994"/>
    </source>
</evidence>
<dbReference type="InterPro" id="IPR012337">
    <property type="entry name" value="RNaseH-like_sf"/>
</dbReference>
<reference evidence="3 4" key="1">
    <citation type="submission" date="2020-10" db="EMBL/GenBank/DDBJ databases">
        <title>Sequencing the genomes of 1000 actinobacteria strains.</title>
        <authorList>
            <person name="Klenk H.-P."/>
        </authorList>
    </citation>
    <scope>NUCLEOTIDE SEQUENCE [LARGE SCALE GENOMIC DNA]</scope>
    <source>
        <strain evidence="3 4">DSM 43173</strain>
    </source>
</reference>
<name>A0ABR9MK01_9ACTN</name>
<feature type="compositionally biased region" description="Acidic residues" evidence="1">
    <location>
        <begin position="717"/>
        <end position="730"/>
    </location>
</feature>
<gene>
    <name evidence="3" type="ORF">H4W80_010934</name>
</gene>
<accession>A0ABR9MK01</accession>
<dbReference type="PROSITE" id="PS50994">
    <property type="entry name" value="INTEGRASE"/>
    <property type="match status" value="1"/>
</dbReference>
<comment type="caution">
    <text evidence="3">The sequence shown here is derived from an EMBL/GenBank/DDBJ whole genome shotgun (WGS) entry which is preliminary data.</text>
</comment>
<feature type="region of interest" description="Disordered" evidence="1">
    <location>
        <begin position="627"/>
        <end position="730"/>
    </location>
</feature>
<keyword evidence="4" id="KW-1185">Reference proteome</keyword>
<dbReference type="InterPro" id="IPR001584">
    <property type="entry name" value="Integrase_cat-core"/>
</dbReference>
<dbReference type="RefSeq" id="WP_225964191.1">
    <property type="nucleotide sequence ID" value="NZ_JADBEK010000001.1"/>
</dbReference>
<feature type="domain" description="Integrase catalytic" evidence="2">
    <location>
        <begin position="249"/>
        <end position="472"/>
    </location>
</feature>
<evidence type="ECO:0000256" key="1">
    <source>
        <dbReference type="SAM" id="MobiDB-lite"/>
    </source>
</evidence>
<organism evidence="3 4">
    <name type="scientific">Nonomuraea angiospora</name>
    <dbReference type="NCBI Taxonomy" id="46172"/>
    <lineage>
        <taxon>Bacteria</taxon>
        <taxon>Bacillati</taxon>
        <taxon>Actinomycetota</taxon>
        <taxon>Actinomycetes</taxon>
        <taxon>Streptosporangiales</taxon>
        <taxon>Streptosporangiaceae</taxon>
        <taxon>Nonomuraea</taxon>
    </lineage>
</organism>
<dbReference type="Gene3D" id="3.30.420.10">
    <property type="entry name" value="Ribonuclease H-like superfamily/Ribonuclease H"/>
    <property type="match status" value="1"/>
</dbReference>
<feature type="compositionally biased region" description="Basic and acidic residues" evidence="1">
    <location>
        <begin position="680"/>
        <end position="691"/>
    </location>
</feature>
<feature type="region of interest" description="Disordered" evidence="1">
    <location>
        <begin position="82"/>
        <end position="102"/>
    </location>
</feature>
<proteinExistence type="predicted"/>
<dbReference type="EMBL" id="JADBEK010000001">
    <property type="protein sequence ID" value="MBE1592676.1"/>
    <property type="molecule type" value="Genomic_DNA"/>
</dbReference>
<evidence type="ECO:0000313" key="3">
    <source>
        <dbReference type="EMBL" id="MBE1592676.1"/>
    </source>
</evidence>
<protein>
    <recommendedName>
        <fullName evidence="2">Integrase catalytic domain-containing protein</fullName>
    </recommendedName>
</protein>
<evidence type="ECO:0000313" key="4">
    <source>
        <dbReference type="Proteomes" id="UP000633509"/>
    </source>
</evidence>
<dbReference type="InterPro" id="IPR036397">
    <property type="entry name" value="RNaseH_sf"/>
</dbReference>
<feature type="compositionally biased region" description="Low complexity" evidence="1">
    <location>
        <begin position="638"/>
        <end position="653"/>
    </location>
</feature>
<dbReference type="Proteomes" id="UP000633509">
    <property type="component" value="Unassembled WGS sequence"/>
</dbReference>